<protein>
    <submittedName>
        <fullName evidence="1">NTP pyrophosphohydrolase</fullName>
    </submittedName>
</protein>
<keyword evidence="2" id="KW-1185">Reference proteome</keyword>
<dbReference type="STRING" id="52770.BSZ40_05630"/>
<sequence>MFEFAAVGRESGTESFVWRPQTPQFVADQVEGYLRDPGFLDGGDCFAVIVTAAPEGKDPEEAPGVNYIQSAGAYEALTVEIRVTEEDESYVHYAVAREPIADPEQWTEVSWDAGGNSRASVQLHPEEVFTGEQAAPVYRAYIERGELPPAHLLREIDV</sequence>
<dbReference type="OrthoDB" id="5110616at2"/>
<dbReference type="Proteomes" id="UP000185612">
    <property type="component" value="Unassembled WGS sequence"/>
</dbReference>
<accession>A0A1Q5PVP7</accession>
<name>A0A1Q5PVP7_9ACTO</name>
<evidence type="ECO:0000313" key="2">
    <source>
        <dbReference type="Proteomes" id="UP000185612"/>
    </source>
</evidence>
<reference evidence="2" key="1">
    <citation type="submission" date="2016-12" db="EMBL/GenBank/DDBJ databases">
        <authorList>
            <person name="Meng X."/>
        </authorList>
    </citation>
    <scope>NUCLEOTIDE SEQUENCE [LARGE SCALE GENOMIC DNA]</scope>
    <source>
        <strain evidence="2">DSM 20732</strain>
    </source>
</reference>
<dbReference type="GO" id="GO:0016787">
    <property type="term" value="F:hydrolase activity"/>
    <property type="evidence" value="ECO:0007669"/>
    <property type="project" value="UniProtKB-KW"/>
</dbReference>
<gene>
    <name evidence="1" type="ORF">BSZ40_05630</name>
</gene>
<evidence type="ECO:0000313" key="1">
    <source>
        <dbReference type="EMBL" id="OKL51637.1"/>
    </source>
</evidence>
<dbReference type="RefSeq" id="WP_073824159.1">
    <property type="nucleotide sequence ID" value="NZ_JAUNKL010000019.1"/>
</dbReference>
<organism evidence="1 2">
    <name type="scientific">Buchananella hordeovulneris</name>
    <dbReference type="NCBI Taxonomy" id="52770"/>
    <lineage>
        <taxon>Bacteria</taxon>
        <taxon>Bacillati</taxon>
        <taxon>Actinomycetota</taxon>
        <taxon>Actinomycetes</taxon>
        <taxon>Actinomycetales</taxon>
        <taxon>Actinomycetaceae</taxon>
        <taxon>Buchananella</taxon>
    </lineage>
</organism>
<dbReference type="AlphaFoldDB" id="A0A1Q5PVP7"/>
<keyword evidence="1" id="KW-0378">Hydrolase</keyword>
<proteinExistence type="predicted"/>
<dbReference type="EMBL" id="MQVS01000005">
    <property type="protein sequence ID" value="OKL51637.1"/>
    <property type="molecule type" value="Genomic_DNA"/>
</dbReference>
<comment type="caution">
    <text evidence="1">The sequence shown here is derived from an EMBL/GenBank/DDBJ whole genome shotgun (WGS) entry which is preliminary data.</text>
</comment>